<comment type="subcellular location">
    <subcellularLocation>
        <location evidence="1">Membrane</location>
        <topology evidence="1">Multi-pass membrane protein</topology>
    </subcellularLocation>
</comment>
<evidence type="ECO:0000313" key="14">
    <source>
        <dbReference type="EMBL" id="RLN06474.1"/>
    </source>
</evidence>
<evidence type="ECO:0000256" key="10">
    <source>
        <dbReference type="SAM" id="Phobius"/>
    </source>
</evidence>
<feature type="transmembrane region" description="Helical" evidence="10">
    <location>
        <begin position="691"/>
        <end position="711"/>
    </location>
</feature>
<dbReference type="AlphaFoldDB" id="A0A3R7IFX4"/>
<dbReference type="GO" id="GO:0046943">
    <property type="term" value="F:carboxylic acid transmembrane transporter activity"/>
    <property type="evidence" value="ECO:0007669"/>
    <property type="project" value="TreeGrafter"/>
</dbReference>
<protein>
    <recommendedName>
        <fullName evidence="11">Major facilitator superfamily (MFS) profile domain-containing protein</fullName>
    </recommendedName>
</protein>
<feature type="transmembrane region" description="Helical" evidence="10">
    <location>
        <begin position="44"/>
        <end position="64"/>
    </location>
</feature>
<dbReference type="InterPro" id="IPR011701">
    <property type="entry name" value="MFS"/>
</dbReference>
<dbReference type="SUPFAM" id="SSF103473">
    <property type="entry name" value="MFS general substrate transporter"/>
    <property type="match status" value="2"/>
</dbReference>
<feature type="transmembrane region" description="Helical" evidence="10">
    <location>
        <begin position="179"/>
        <end position="199"/>
    </location>
</feature>
<comment type="caution">
    <text evidence="14">The sequence shown here is derived from an EMBL/GenBank/DDBJ whole genome shotgun (WGS) entry which is preliminary data.</text>
</comment>
<dbReference type="Proteomes" id="UP000285883">
    <property type="component" value="Unassembled WGS sequence"/>
</dbReference>
<evidence type="ECO:0000256" key="9">
    <source>
        <dbReference type="SAM" id="MobiDB-lite"/>
    </source>
</evidence>
<feature type="transmembrane region" description="Helical" evidence="10">
    <location>
        <begin position="556"/>
        <end position="576"/>
    </location>
</feature>
<feature type="transmembrane region" description="Helical" evidence="10">
    <location>
        <begin position="371"/>
        <end position="393"/>
    </location>
</feature>
<evidence type="ECO:0000256" key="7">
    <source>
        <dbReference type="ARBA" id="ARBA00023136"/>
    </source>
</evidence>
<evidence type="ECO:0000256" key="3">
    <source>
        <dbReference type="ARBA" id="ARBA00022592"/>
    </source>
</evidence>
<feature type="transmembrane region" description="Helical" evidence="10">
    <location>
        <begin position="791"/>
        <end position="812"/>
    </location>
</feature>
<evidence type="ECO:0000256" key="2">
    <source>
        <dbReference type="ARBA" id="ARBA00022448"/>
    </source>
</evidence>
<keyword evidence="5" id="KW-0769">Symport</keyword>
<feature type="transmembrane region" description="Helical" evidence="10">
    <location>
        <begin position="332"/>
        <end position="350"/>
    </location>
</feature>
<feature type="transmembrane region" description="Helical" evidence="10">
    <location>
        <begin position="747"/>
        <end position="767"/>
    </location>
</feature>
<sequence length="987" mass="107742">MNKYLVRGLGFFNDAYDLFVMNIVNVVLTEQYTKKVYTSYVKSWVSAAAIIGAVIGQLLFGFLGDVFGRKVNMIATCILLIVGSILCTVAYAGDGSATLWFLVVARIILGIGIGGEYPLAASSSAEDSTSSAERNTRVATTFSLQGVGQVVAALLGNLLVQALADGDAGENSDSRLETVWRLLFAIGCIPAAIICYYRITAEETEAYKALQERSAGMARAGAEKKARLSFIIRHYGVSLLGTAGTWFLFDIIYYAQNLFSASILSVIGVENSSLRQVTVMNAFVSLLALPGYYVAIYFINSLGRKKMALQGFFFMGVLCLILAVFWDDLQDQTVLFIILYGLTLFFANFGPNTATFVLPTEMYPTPIRSTCHGISAACGKAGAAIGSFGFSIWVSNESFGYDGAFYTFCAIAFVSIPLTWFCVFDNNVPIEEMDAEFYRKLHGEDEFTRDSFASKGGEPDKEKRNDNIRALFWGAFEVFRELLLNSVHFILQFPGSCPSLCRLTQLTKVKSVMNKYLVRGLGFFNDAYDLFVMNIVNVVLTEQYTKKVYTSYVKSWVSAAAIIGAVIGQLLFGFLGDVFGRKVNMIATCILLIVGSILCTVAYAGDGSATLWFLVVARIILGIGIGGEYPLAASSSAEDSTSSAERNTRVATTFSLQGVGQVVAALLGNLLVQALADGDAGENSDSRLETVWRLLFAIGCIPAAIICYYRITAEETEAYKALQERSAGMARAGAEKKARLSFIIRHYGVSLLGTAGTWFLFDIIYYAQNLFSASILSVIGVENSSLRQVTVMNAFVSLLALPGYYVAIYFINSLGRKKMALQGFFFMGVLCLILAVFWDDLQDQTVLFIILYGLTLFFANFGPNTATFVLPTEMYPTPIRSTCHGISAACGKAGAAIGSFGFSIWVSNESFGYDGAFYTFCAIAFVSIPLTWFCVFDNNVPIEEMDAEFYRKLHGEDEFTRDSFASKGGEPDKEVGYKSVTTPSTSS</sequence>
<feature type="region of interest" description="Disordered" evidence="9">
    <location>
        <begin position="962"/>
        <end position="987"/>
    </location>
</feature>
<evidence type="ECO:0000256" key="5">
    <source>
        <dbReference type="ARBA" id="ARBA00022847"/>
    </source>
</evidence>
<dbReference type="PANTHER" id="PTHR23508:SF10">
    <property type="entry name" value="CARBOXYLIC ACID TRANSPORTER PROTEIN HOMOLOG"/>
    <property type="match status" value="1"/>
</dbReference>
<dbReference type="GO" id="GO:0005886">
    <property type="term" value="C:plasma membrane"/>
    <property type="evidence" value="ECO:0007669"/>
    <property type="project" value="TreeGrafter"/>
</dbReference>
<keyword evidence="3" id="KW-0592">Phosphate transport</keyword>
<reference evidence="12" key="1">
    <citation type="journal article" date="2015" name="Genom Data">
        <title>Genome sequences of six Phytophthora species associated with forests in New Zealand.</title>
        <authorList>
            <person name="Studholme D.J."/>
            <person name="McDougal R.L."/>
            <person name="Sambles C."/>
            <person name="Hansen E."/>
            <person name="Hardy G."/>
            <person name="Grant M."/>
            <person name="Ganley R.J."/>
            <person name="Williams N.M."/>
        </authorList>
    </citation>
    <scope>NUCLEOTIDE SEQUENCE</scope>
    <source>
        <strain evidence="12">NZFS 2646</strain>
        <strain evidence="13">NZFS 3630</strain>
    </source>
</reference>
<name>A0A3R7IFX4_9STRA</name>
<feature type="transmembrane region" description="Helical" evidence="10">
    <location>
        <begin position="583"/>
        <end position="605"/>
    </location>
</feature>
<reference evidence="12" key="3">
    <citation type="submission" date="2020-06" db="EMBL/GenBank/DDBJ databases">
        <authorList>
            <person name="Studholme D.J."/>
        </authorList>
    </citation>
    <scope>NUCLEOTIDE SEQUENCE</scope>
    <source>
        <strain evidence="12">NZFS 2646</strain>
        <strain evidence="13">NZFS 3630</strain>
    </source>
</reference>
<evidence type="ECO:0000313" key="13">
    <source>
        <dbReference type="EMBL" id="KAG2514236.1"/>
    </source>
</evidence>
<dbReference type="PROSITE" id="PS50850">
    <property type="entry name" value="MFS"/>
    <property type="match status" value="2"/>
</dbReference>
<dbReference type="EMBL" id="MAYM02001958">
    <property type="protein sequence ID" value="RLN06474.1"/>
    <property type="molecule type" value="Genomic_DNA"/>
</dbReference>
<evidence type="ECO:0000256" key="1">
    <source>
        <dbReference type="ARBA" id="ARBA00004141"/>
    </source>
</evidence>
<keyword evidence="6 10" id="KW-1133">Transmembrane helix</keyword>
<evidence type="ECO:0000256" key="4">
    <source>
        <dbReference type="ARBA" id="ARBA00022692"/>
    </source>
</evidence>
<evidence type="ECO:0000259" key="11">
    <source>
        <dbReference type="PROSITE" id="PS50850"/>
    </source>
</evidence>
<dbReference type="PANTHER" id="PTHR23508">
    <property type="entry name" value="CARBOXYLIC ACID TRANSPORTER PROTEIN HOMOLOG"/>
    <property type="match status" value="1"/>
</dbReference>
<evidence type="ECO:0000256" key="8">
    <source>
        <dbReference type="ARBA" id="ARBA00044504"/>
    </source>
</evidence>
<feature type="transmembrane region" description="Helical" evidence="10">
    <location>
        <begin position="307"/>
        <end position="326"/>
    </location>
</feature>
<dbReference type="InterPro" id="IPR020846">
    <property type="entry name" value="MFS_dom"/>
</dbReference>
<keyword evidence="4 10" id="KW-0812">Transmembrane</keyword>
<accession>A0A3R7IFX4</accession>
<feature type="transmembrane region" description="Helical" evidence="10">
    <location>
        <begin position="235"/>
        <end position="255"/>
    </location>
</feature>
<feature type="transmembrane region" description="Helical" evidence="10">
    <location>
        <begin position="279"/>
        <end position="300"/>
    </location>
</feature>
<dbReference type="GO" id="GO:0015293">
    <property type="term" value="F:symporter activity"/>
    <property type="evidence" value="ECO:0007669"/>
    <property type="project" value="UniProtKB-KW"/>
</dbReference>
<dbReference type="Proteomes" id="UP000792063">
    <property type="component" value="Unassembled WGS sequence"/>
</dbReference>
<feature type="domain" description="Major facilitator superfamily (MFS) profile" evidence="11">
    <location>
        <begin position="515"/>
        <end position="939"/>
    </location>
</feature>
<dbReference type="EMBL" id="JPWU03000467">
    <property type="protein sequence ID" value="KAG2514236.1"/>
    <property type="molecule type" value="Genomic_DNA"/>
</dbReference>
<evidence type="ECO:0000313" key="15">
    <source>
        <dbReference type="Proteomes" id="UP000285883"/>
    </source>
</evidence>
<dbReference type="Pfam" id="PF07690">
    <property type="entry name" value="MFS_1"/>
    <property type="match status" value="2"/>
</dbReference>
<dbReference type="Proteomes" id="UP000785171">
    <property type="component" value="Unassembled WGS sequence"/>
</dbReference>
<feature type="domain" description="Major facilitator superfamily (MFS) profile" evidence="11">
    <location>
        <begin position="3"/>
        <end position="427"/>
    </location>
</feature>
<keyword evidence="7 10" id="KW-0472">Membrane</keyword>
<proteinExistence type="inferred from homology"/>
<gene>
    <name evidence="14" type="ORF">BBI17_008584</name>
    <name evidence="12" type="ORF">JM16_008344</name>
    <name evidence="13" type="ORF">JM18_008276</name>
</gene>
<dbReference type="FunFam" id="1.20.1250.20:FF:000175">
    <property type="entry name" value="Inorganic phosphate transporter 1-6"/>
    <property type="match status" value="2"/>
</dbReference>
<feature type="transmembrane region" description="Helical" evidence="10">
    <location>
        <begin position="516"/>
        <end position="536"/>
    </location>
</feature>
<feature type="transmembrane region" description="Helical" evidence="10">
    <location>
        <begin position="611"/>
        <end position="629"/>
    </location>
</feature>
<organism evidence="14 15">
    <name type="scientific">Phytophthora kernoviae</name>
    <dbReference type="NCBI Taxonomy" id="325452"/>
    <lineage>
        <taxon>Eukaryota</taxon>
        <taxon>Sar</taxon>
        <taxon>Stramenopiles</taxon>
        <taxon>Oomycota</taxon>
        <taxon>Peronosporomycetes</taxon>
        <taxon>Peronosporales</taxon>
        <taxon>Peronosporaceae</taxon>
        <taxon>Phytophthora</taxon>
    </lineage>
</organism>
<feature type="transmembrane region" description="Helical" evidence="10">
    <location>
        <begin position="883"/>
        <end position="905"/>
    </location>
</feature>
<feature type="transmembrane region" description="Helical" evidence="10">
    <location>
        <begin position="405"/>
        <end position="424"/>
    </location>
</feature>
<feature type="transmembrane region" description="Helical" evidence="10">
    <location>
        <begin position="917"/>
        <end position="936"/>
    </location>
</feature>
<keyword evidence="2" id="KW-0813">Transport</keyword>
<dbReference type="EMBL" id="JPWV03000453">
    <property type="protein sequence ID" value="KAG2510915.1"/>
    <property type="molecule type" value="Genomic_DNA"/>
</dbReference>
<feature type="transmembrane region" description="Helical" evidence="10">
    <location>
        <begin position="819"/>
        <end position="838"/>
    </location>
</feature>
<evidence type="ECO:0000256" key="6">
    <source>
        <dbReference type="ARBA" id="ARBA00022989"/>
    </source>
</evidence>
<feature type="transmembrane region" description="Helical" evidence="10">
    <location>
        <begin position="844"/>
        <end position="862"/>
    </location>
</feature>
<comment type="similarity">
    <text evidence="8">Belongs to the major facilitator superfamily. Phosphate:H(+) symporter (TC 2.A.1.9) family.</text>
</comment>
<reference evidence="14 15" key="2">
    <citation type="submission" date="2018-07" db="EMBL/GenBank/DDBJ databases">
        <title>Genome sequencing of oomycete isolates from Chile give support for New Zealand origin for Phytophthora kernoviae and make available the first Nothophytophthora sp. genome.</title>
        <authorList>
            <person name="Studholme D.J."/>
            <person name="Sanfuentes E."/>
            <person name="Panda P."/>
            <person name="Hill R."/>
            <person name="Sambles C."/>
            <person name="Grant M."/>
            <person name="Williams N.M."/>
            <person name="Mcdougal R.L."/>
        </authorList>
    </citation>
    <scope>NUCLEOTIDE SEQUENCE [LARGE SCALE GENOMIC DNA]</scope>
    <source>
        <strain evidence="14">Chile2</strain>
    </source>
</reference>
<feature type="transmembrane region" description="Helical" evidence="10">
    <location>
        <begin position="99"/>
        <end position="117"/>
    </location>
</feature>
<feature type="transmembrane region" description="Helical" evidence="10">
    <location>
        <begin position="650"/>
        <end position="671"/>
    </location>
</feature>
<dbReference type="Gene3D" id="1.20.1250.20">
    <property type="entry name" value="MFS general substrate transporter like domains"/>
    <property type="match status" value="2"/>
</dbReference>
<dbReference type="GO" id="GO:0006817">
    <property type="term" value="P:phosphate ion transport"/>
    <property type="evidence" value="ECO:0007669"/>
    <property type="project" value="UniProtKB-KW"/>
</dbReference>
<dbReference type="InterPro" id="IPR036259">
    <property type="entry name" value="MFS_trans_sf"/>
</dbReference>
<feature type="transmembrane region" description="Helical" evidence="10">
    <location>
        <begin position="71"/>
        <end position="93"/>
    </location>
</feature>
<feature type="transmembrane region" description="Helical" evidence="10">
    <location>
        <begin position="138"/>
        <end position="159"/>
    </location>
</feature>
<evidence type="ECO:0000313" key="12">
    <source>
        <dbReference type="EMBL" id="KAG2510915.1"/>
    </source>
</evidence>